<gene>
    <name evidence="3" type="primary">LOC140015948</name>
</gene>
<dbReference type="GeneID" id="140015948"/>
<dbReference type="Proteomes" id="UP001652660">
    <property type="component" value="Chromosome 10c"/>
</dbReference>
<sequence length="656" mass="73568">MIHRVKTSEGTWVDKDDDIAQEAIKYFSDLFTGSLDTGLDELGHLVSPMVMDDESNRLAEVPDMEEVCQLVFDMDGESAAGPYGFTGKFFTFAWDIIAQDVHRAVVSFFCGSDLPRFITSTSIVLLHKVANPQDFSKFRPISLYNLFNKLLSRILVGRLASVVPRIISPQQTGFVKGLSITDNYLLAQELMVDIGKKGLNALPLRRGFVGFRVPTGCPVVTYLAFADDVLIFTNESASALKRTMQVLEAYQQSLGQLVNVQKSGYLVYKGLSSARQRVIERITQFARQEFSIRYLGFPLYTGRCKAAYFEEVELAMVWLVNSGSCDFWYDNWLGSGGLCLKTQVYSALTFWDFITKGEWNGQLFGQYLALELTRQILQHPVPKGVGRDEVVWSLTALGRFTLASAFQDVRQARSVSVLHSQLLVGKLSLVDALWRVGVQVVSKCVCYHEGVTEVLEHVFSEGQVAVGVWEYFGIICGVARRGFSLRAWLTAWWMSTPRSDERRLLFTILPSFICWHIWKAWNKAYYEGVRMYVARLYEWSRVKPPRYSVQLVGWKVKVAGTLTLNTDGCSKGNSGVSGGGGVLRDAVGVPYFAFSASFRDGSSLRAEALAPATGLRLCLQKGFTNINIQVNSLLLVGILQRRLPCPWVIRREVDEI</sequence>
<dbReference type="Pfam" id="PF13456">
    <property type="entry name" value="RVT_3"/>
    <property type="match status" value="1"/>
</dbReference>
<dbReference type="InterPro" id="IPR002156">
    <property type="entry name" value="RNaseH_domain"/>
</dbReference>
<evidence type="ECO:0000313" key="2">
    <source>
        <dbReference type="Proteomes" id="UP001652660"/>
    </source>
</evidence>
<reference evidence="3" key="1">
    <citation type="submission" date="2025-08" db="UniProtKB">
        <authorList>
            <consortium name="RefSeq"/>
        </authorList>
    </citation>
    <scope>IDENTIFICATION</scope>
    <source>
        <tissue evidence="3">Leaves</tissue>
    </source>
</reference>
<dbReference type="InterPro" id="IPR012337">
    <property type="entry name" value="RNaseH-like_sf"/>
</dbReference>
<name>A0ABM4VZE1_COFAR</name>
<proteinExistence type="predicted"/>
<dbReference type="PANTHER" id="PTHR46890:SF48">
    <property type="entry name" value="RNA-DIRECTED DNA POLYMERASE"/>
    <property type="match status" value="1"/>
</dbReference>
<dbReference type="SUPFAM" id="SSF53098">
    <property type="entry name" value="Ribonuclease H-like"/>
    <property type="match status" value="1"/>
</dbReference>
<dbReference type="InterPro" id="IPR036397">
    <property type="entry name" value="RNaseH_sf"/>
</dbReference>
<feature type="domain" description="RNase H type-1" evidence="1">
    <location>
        <begin position="558"/>
        <end position="656"/>
    </location>
</feature>
<evidence type="ECO:0000313" key="3">
    <source>
        <dbReference type="RefSeq" id="XP_071924882.1"/>
    </source>
</evidence>
<dbReference type="InterPro" id="IPR052343">
    <property type="entry name" value="Retrotransposon-Effector_Assoc"/>
</dbReference>
<organism evidence="2 3">
    <name type="scientific">Coffea arabica</name>
    <name type="common">Arabian coffee</name>
    <dbReference type="NCBI Taxonomy" id="13443"/>
    <lineage>
        <taxon>Eukaryota</taxon>
        <taxon>Viridiplantae</taxon>
        <taxon>Streptophyta</taxon>
        <taxon>Embryophyta</taxon>
        <taxon>Tracheophyta</taxon>
        <taxon>Spermatophyta</taxon>
        <taxon>Magnoliopsida</taxon>
        <taxon>eudicotyledons</taxon>
        <taxon>Gunneridae</taxon>
        <taxon>Pentapetalae</taxon>
        <taxon>asterids</taxon>
        <taxon>lamiids</taxon>
        <taxon>Gentianales</taxon>
        <taxon>Rubiaceae</taxon>
        <taxon>Ixoroideae</taxon>
        <taxon>Gardenieae complex</taxon>
        <taxon>Bertiereae - Coffeeae clade</taxon>
        <taxon>Coffeeae</taxon>
        <taxon>Coffea</taxon>
    </lineage>
</organism>
<dbReference type="RefSeq" id="XP_071924882.1">
    <property type="nucleotide sequence ID" value="XM_072068781.1"/>
</dbReference>
<protein>
    <recommendedName>
        <fullName evidence="1">RNase H type-1 domain-containing protein</fullName>
    </recommendedName>
</protein>
<dbReference type="PROSITE" id="PS50879">
    <property type="entry name" value="RNASE_H_1"/>
    <property type="match status" value="1"/>
</dbReference>
<dbReference type="CDD" id="cd01650">
    <property type="entry name" value="RT_nLTR_like"/>
    <property type="match status" value="1"/>
</dbReference>
<dbReference type="CDD" id="cd06222">
    <property type="entry name" value="RNase_H_like"/>
    <property type="match status" value="1"/>
</dbReference>
<evidence type="ECO:0000259" key="1">
    <source>
        <dbReference type="PROSITE" id="PS50879"/>
    </source>
</evidence>
<dbReference type="PANTHER" id="PTHR46890">
    <property type="entry name" value="NON-LTR RETROLELEMENT REVERSE TRANSCRIPTASE-LIKE PROTEIN-RELATED"/>
    <property type="match status" value="1"/>
</dbReference>
<accession>A0ABM4VZE1</accession>
<dbReference type="Gene3D" id="3.30.420.10">
    <property type="entry name" value="Ribonuclease H-like superfamily/Ribonuclease H"/>
    <property type="match status" value="1"/>
</dbReference>
<keyword evidence="2" id="KW-1185">Reference proteome</keyword>
<dbReference type="InterPro" id="IPR044730">
    <property type="entry name" value="RNase_H-like_dom_plant"/>
</dbReference>